<dbReference type="Proteomes" id="UP000680588">
    <property type="component" value="Chromosome"/>
</dbReference>
<evidence type="ECO:0000313" key="12">
    <source>
        <dbReference type="Proteomes" id="UP000680588"/>
    </source>
</evidence>
<evidence type="ECO:0000256" key="7">
    <source>
        <dbReference type="ARBA" id="ARBA00052699"/>
    </source>
</evidence>
<dbReference type="InterPro" id="IPR015424">
    <property type="entry name" value="PyrdxlP-dep_Trfase"/>
</dbReference>
<evidence type="ECO:0000256" key="1">
    <source>
        <dbReference type="ARBA" id="ARBA00001933"/>
    </source>
</evidence>
<dbReference type="GO" id="GO:0004123">
    <property type="term" value="F:cystathionine gamma-lyase activity"/>
    <property type="evidence" value="ECO:0007669"/>
    <property type="project" value="TreeGrafter"/>
</dbReference>
<dbReference type="FunFam" id="3.40.640.10:FF:000046">
    <property type="entry name" value="Cystathionine gamma-lyase"/>
    <property type="match status" value="1"/>
</dbReference>
<dbReference type="PANTHER" id="PTHR11808">
    <property type="entry name" value="TRANS-SULFURATION ENZYME FAMILY MEMBER"/>
    <property type="match status" value="1"/>
</dbReference>
<dbReference type="RefSeq" id="WP_104055896.1">
    <property type="nucleotide sequence ID" value="NZ_CP076456.1"/>
</dbReference>
<name>A0A975XL07_9MICC</name>
<comment type="similarity">
    <text evidence="2 9">Belongs to the trans-sulfuration enzymes family.</text>
</comment>
<dbReference type="GO" id="GO:0018826">
    <property type="term" value="F:methionine gamma-lyase activity"/>
    <property type="evidence" value="ECO:0007669"/>
    <property type="project" value="UniProtKB-EC"/>
</dbReference>
<dbReference type="GO" id="GO:0047982">
    <property type="term" value="F:homocysteine desulfhydrase activity"/>
    <property type="evidence" value="ECO:0007669"/>
    <property type="project" value="UniProtKB-EC"/>
</dbReference>
<dbReference type="Gene3D" id="3.90.1150.10">
    <property type="entry name" value="Aspartate Aminotransferase, domain 1"/>
    <property type="match status" value="1"/>
</dbReference>
<evidence type="ECO:0000256" key="5">
    <source>
        <dbReference type="ARBA" id="ARBA00047199"/>
    </source>
</evidence>
<organism evidence="11 12">
    <name type="scientific">Arthrobacter sunyaminii</name>
    <dbReference type="NCBI Taxonomy" id="2816859"/>
    <lineage>
        <taxon>Bacteria</taxon>
        <taxon>Bacillati</taxon>
        <taxon>Actinomycetota</taxon>
        <taxon>Actinomycetes</taxon>
        <taxon>Micrococcales</taxon>
        <taxon>Micrococcaceae</taxon>
        <taxon>Arthrobacter</taxon>
    </lineage>
</organism>
<evidence type="ECO:0000256" key="9">
    <source>
        <dbReference type="RuleBase" id="RU362118"/>
    </source>
</evidence>
<dbReference type="KEGG" id="asun:KG104_02120"/>
<feature type="modified residue" description="N6-(pyridoxal phosphate)lysine" evidence="8">
    <location>
        <position position="217"/>
    </location>
</feature>
<accession>A0A975XL07</accession>
<dbReference type="Gene3D" id="3.40.640.10">
    <property type="entry name" value="Type I PLP-dependent aspartate aminotransferase-like (Major domain)"/>
    <property type="match status" value="1"/>
</dbReference>
<feature type="region of interest" description="Disordered" evidence="10">
    <location>
        <begin position="1"/>
        <end position="35"/>
    </location>
</feature>
<comment type="catalytic activity">
    <reaction evidence="6">
        <text>L-homocysteine + H2O = 2-oxobutanoate + hydrogen sulfide + NH4(+) + H(+)</text>
        <dbReference type="Rhea" id="RHEA:14501"/>
        <dbReference type="ChEBI" id="CHEBI:15377"/>
        <dbReference type="ChEBI" id="CHEBI:15378"/>
        <dbReference type="ChEBI" id="CHEBI:16763"/>
        <dbReference type="ChEBI" id="CHEBI:28938"/>
        <dbReference type="ChEBI" id="CHEBI:29919"/>
        <dbReference type="ChEBI" id="CHEBI:58199"/>
        <dbReference type="EC" id="4.4.1.2"/>
    </reaction>
    <physiologicalReaction direction="left-to-right" evidence="6">
        <dbReference type="Rhea" id="RHEA:14502"/>
    </physiologicalReaction>
</comment>
<evidence type="ECO:0000256" key="4">
    <source>
        <dbReference type="ARBA" id="ARBA00047175"/>
    </source>
</evidence>
<dbReference type="GO" id="GO:0019346">
    <property type="term" value="P:transsulfuration"/>
    <property type="evidence" value="ECO:0007669"/>
    <property type="project" value="InterPro"/>
</dbReference>
<dbReference type="GO" id="GO:0005737">
    <property type="term" value="C:cytoplasm"/>
    <property type="evidence" value="ECO:0007669"/>
    <property type="project" value="TreeGrafter"/>
</dbReference>
<keyword evidence="11" id="KW-0808">Transferase</keyword>
<evidence type="ECO:0000256" key="10">
    <source>
        <dbReference type="SAM" id="MobiDB-lite"/>
    </source>
</evidence>
<keyword evidence="12" id="KW-1185">Reference proteome</keyword>
<dbReference type="InterPro" id="IPR015422">
    <property type="entry name" value="PyrdxlP-dep_Trfase_small"/>
</dbReference>
<evidence type="ECO:0000313" key="11">
    <source>
        <dbReference type="EMBL" id="QWQ36637.1"/>
    </source>
</evidence>
<dbReference type="EMBL" id="CP076456">
    <property type="protein sequence ID" value="QWQ36637.1"/>
    <property type="molecule type" value="Genomic_DNA"/>
</dbReference>
<keyword evidence="3 8" id="KW-0663">Pyridoxal phosphate</keyword>
<dbReference type="SUPFAM" id="SSF53383">
    <property type="entry name" value="PLP-dependent transferases"/>
    <property type="match status" value="1"/>
</dbReference>
<dbReference type="PIRSF" id="PIRSF001434">
    <property type="entry name" value="CGS"/>
    <property type="match status" value="1"/>
</dbReference>
<dbReference type="GO" id="GO:0016740">
    <property type="term" value="F:transferase activity"/>
    <property type="evidence" value="ECO:0007669"/>
    <property type="project" value="UniProtKB-KW"/>
</dbReference>
<dbReference type="Pfam" id="PF01053">
    <property type="entry name" value="Cys_Met_Meta_PP"/>
    <property type="match status" value="1"/>
</dbReference>
<comment type="cofactor">
    <cofactor evidence="1 9">
        <name>pyridoxal 5'-phosphate</name>
        <dbReference type="ChEBI" id="CHEBI:597326"/>
    </cofactor>
</comment>
<evidence type="ECO:0000256" key="2">
    <source>
        <dbReference type="ARBA" id="ARBA00009077"/>
    </source>
</evidence>
<dbReference type="PANTHER" id="PTHR11808:SF15">
    <property type="entry name" value="CYSTATHIONINE GAMMA-LYASE"/>
    <property type="match status" value="1"/>
</dbReference>
<comment type="catalytic activity">
    <reaction evidence="7">
        <text>L-methionine + H2O = methanethiol + 2-oxobutanoate + NH4(+)</text>
        <dbReference type="Rhea" id="RHEA:23800"/>
        <dbReference type="ChEBI" id="CHEBI:15377"/>
        <dbReference type="ChEBI" id="CHEBI:16007"/>
        <dbReference type="ChEBI" id="CHEBI:16763"/>
        <dbReference type="ChEBI" id="CHEBI:28938"/>
        <dbReference type="ChEBI" id="CHEBI:57844"/>
        <dbReference type="EC" id="4.4.1.11"/>
    </reaction>
    <physiologicalReaction direction="left-to-right" evidence="7">
        <dbReference type="Rhea" id="RHEA:23801"/>
    </physiologicalReaction>
</comment>
<dbReference type="GO" id="GO:0030170">
    <property type="term" value="F:pyridoxal phosphate binding"/>
    <property type="evidence" value="ECO:0007669"/>
    <property type="project" value="InterPro"/>
</dbReference>
<evidence type="ECO:0000256" key="6">
    <source>
        <dbReference type="ARBA" id="ARBA00048780"/>
    </source>
</evidence>
<dbReference type="EC" id="4.4.1.2" evidence="4"/>
<evidence type="ECO:0000256" key="8">
    <source>
        <dbReference type="PIRSR" id="PIRSR001434-2"/>
    </source>
</evidence>
<dbReference type="InterPro" id="IPR015421">
    <property type="entry name" value="PyrdxlP-dep_Trfase_major"/>
</dbReference>
<sequence>MSQAPNHHWTANLSPDTVVVSAGRPPREPDAPVNPPIVLSSTFHGAGTPAPGDRVYGRFSNPTWDPFETVLSELEGAALPALVFSSGLAAVAAALSLVPAGGILVMPQHSYQGSLLLAAEEAANGRFTVRTVDIADTEQVLAALQGSSGESGTSRPADMLWIESPTNPMLEVAEIDVLARAAHDAGALVVADNTFSTPLVTRPLELGADVVLHSVTKYLAGHSDVILGALATSDEDLRARLHNHRSLHGAIAGPFEVWLALRGLRTLALRIERSQTTAGLLADRLLGHPAVEAVRYPGLPGDAGYERAVKQMDGFGSILCIEVAGGAEAAEAVADKVRLWLPATSLGGVESLIERRRRQPGEPHSVPENLLRLSVGIENAEDLWSDLSQALAR</sequence>
<reference evidence="11" key="1">
    <citation type="submission" date="2021-06" db="EMBL/GenBank/DDBJ databases">
        <title>Novel species in genus Arthrobacter.</title>
        <authorList>
            <person name="Zhang G."/>
        </authorList>
    </citation>
    <scope>NUCLEOTIDE SEQUENCE</scope>
    <source>
        <strain evidence="11">Zg-ZUI122</strain>
    </source>
</reference>
<dbReference type="InterPro" id="IPR000277">
    <property type="entry name" value="Cys/Met-Metab_PyrdxlP-dep_enz"/>
</dbReference>
<dbReference type="GO" id="GO:0019343">
    <property type="term" value="P:cysteine biosynthetic process via cystathionine"/>
    <property type="evidence" value="ECO:0007669"/>
    <property type="project" value="TreeGrafter"/>
</dbReference>
<protein>
    <recommendedName>
        <fullName evidence="4">homocysteine desulfhydrase</fullName>
        <ecNumber evidence="4">4.4.1.2</ecNumber>
    </recommendedName>
    <alternativeName>
        <fullName evidence="5">Homocysteine desulfhydrase</fullName>
    </alternativeName>
</protein>
<evidence type="ECO:0000256" key="3">
    <source>
        <dbReference type="ARBA" id="ARBA00022898"/>
    </source>
</evidence>
<dbReference type="AlphaFoldDB" id="A0A975XL07"/>
<feature type="compositionally biased region" description="Polar residues" evidence="10">
    <location>
        <begin position="1"/>
        <end position="15"/>
    </location>
</feature>
<gene>
    <name evidence="11" type="ORF">KG104_02120</name>
</gene>
<proteinExistence type="inferred from homology"/>